<accession>A0ABU8GTG8</accession>
<evidence type="ECO:0000313" key="1">
    <source>
        <dbReference type="EMBL" id="MEI5615656.1"/>
    </source>
</evidence>
<keyword evidence="2" id="KW-1185">Reference proteome</keyword>
<name>A0ABU8GTG8_9ACTN</name>
<dbReference type="SUPFAM" id="SSF52540">
    <property type="entry name" value="P-loop containing nucleoside triphosphate hydrolases"/>
    <property type="match status" value="1"/>
</dbReference>
<gene>
    <name evidence="1" type="ORF">WB403_41730</name>
</gene>
<evidence type="ECO:0000313" key="2">
    <source>
        <dbReference type="Proteomes" id="UP001365781"/>
    </source>
</evidence>
<sequence>MTTATTQTHALFGIPTAFHPPEGPPFIVLAGGRGLGKSVALRELWEAYRSRTPVALIDGEETRFDRPPPGRPPETWSPAYEALSAIAEQLGEPVAGAGAGRITFPRLACGLLAVAAGGWGDRALSRICAEAERVLLLSDAGGWLAGRWVGKTVARLVSSMSDQGPVVEATIETALEAFSEGMSSSHRRLRRGAVWYRDHPNAAGNPKLGLVLLSRHFRAGGDARTHAEHHLVRALLADLDDAYSGVAGVVPRTQRAGRPVILLDNVQEAAGRRLLESVLRDRADGRADQVAFFAGLRGQGHPALRNAARRTLPEATRTSGWTPGATPSSRALLIPLPPLSPEETLHVIDAACAGVPVPPRLPDATHRLTGGSPLGTALIAESARQNLPRGITTLPGLLSAAMVVHDESHKHHKHHRHHEEHEEHGGRPTYRVLLDRLLPDESHLDELAVLAAAHDRDSALALALAGARLPDGFGESAVLALEERLAREGHAPAPGHFVGDPFLRTVLLLRLRHRDPDGECGRAVHRALADHYGPTRADYRAHHELALGEPDFAVAHLGDTFHGADPRTWLRSLAFIASAPYDDGPDDRDDRGAVALGRPDPALHARVRRLLHAVWRLTDPLVLPDPAVADGLRRELEQLSAGRPDADALLRRASREWPDDALAGRPLRVG</sequence>
<dbReference type="InterPro" id="IPR027417">
    <property type="entry name" value="P-loop_NTPase"/>
</dbReference>
<organism evidence="1 2">
    <name type="scientific">Streptomyces brasiliscabiei</name>
    <dbReference type="NCBI Taxonomy" id="2736302"/>
    <lineage>
        <taxon>Bacteria</taxon>
        <taxon>Bacillati</taxon>
        <taxon>Actinomycetota</taxon>
        <taxon>Actinomycetes</taxon>
        <taxon>Kitasatosporales</taxon>
        <taxon>Streptomycetaceae</taxon>
        <taxon>Streptomyces</taxon>
    </lineage>
</organism>
<evidence type="ECO:0008006" key="3">
    <source>
        <dbReference type="Google" id="ProtNLM"/>
    </source>
</evidence>
<reference evidence="1 2" key="1">
    <citation type="submission" date="2024-03" db="EMBL/GenBank/DDBJ databases">
        <title>First Report of Pectobacterium brasiliscabiei causing potato scab in china.</title>
        <authorList>
            <person name="Handique U."/>
        </authorList>
    </citation>
    <scope>NUCLEOTIDE SEQUENCE [LARGE SCALE GENOMIC DNA]</scope>
    <source>
        <strain evidence="1 2">ZRIMU1503</strain>
    </source>
</reference>
<dbReference type="RefSeq" id="WP_336542453.1">
    <property type="nucleotide sequence ID" value="NZ_JBBAYL010000028.1"/>
</dbReference>
<proteinExistence type="predicted"/>
<comment type="caution">
    <text evidence="1">The sequence shown here is derived from an EMBL/GenBank/DDBJ whole genome shotgun (WGS) entry which is preliminary data.</text>
</comment>
<dbReference type="EMBL" id="JBBAYM010000040">
    <property type="protein sequence ID" value="MEI5615656.1"/>
    <property type="molecule type" value="Genomic_DNA"/>
</dbReference>
<dbReference type="Proteomes" id="UP001365781">
    <property type="component" value="Unassembled WGS sequence"/>
</dbReference>
<protein>
    <recommendedName>
        <fullName evidence="3">ATP-binding protein</fullName>
    </recommendedName>
</protein>